<reference evidence="1" key="1">
    <citation type="submission" date="2019-05" db="EMBL/GenBank/DDBJ databases">
        <title>The de novo reference genome and transcriptome assemblies of the wild tomato species Solanum chilense.</title>
        <authorList>
            <person name="Stam R."/>
            <person name="Nosenko T."/>
            <person name="Hoerger A.C."/>
            <person name="Stephan W."/>
            <person name="Seidel M.A."/>
            <person name="Kuhn J.M.M."/>
            <person name="Haberer G."/>
            <person name="Tellier A."/>
        </authorList>
    </citation>
    <scope>NUCLEOTIDE SEQUENCE</scope>
    <source>
        <tissue evidence="1">Mature leaves</tissue>
    </source>
</reference>
<dbReference type="EMBL" id="RXGB01003728">
    <property type="protein sequence ID" value="TMW91393.1"/>
    <property type="molecule type" value="Genomic_DNA"/>
</dbReference>
<comment type="caution">
    <text evidence="1">The sequence shown here is derived from an EMBL/GenBank/DDBJ whole genome shotgun (WGS) entry which is preliminary data.</text>
</comment>
<dbReference type="AlphaFoldDB" id="A0A6N2BGZ4"/>
<dbReference type="PANTHER" id="PTHR46148:SF56">
    <property type="entry name" value="RETROTRANSPOSON PROTEIN"/>
    <property type="match status" value="1"/>
</dbReference>
<accession>A0A6N2BGZ4</accession>
<sequence>MARKANVVVDALSRMSKRSVTHVVDDKKELVKEVHRLARLGVPLEDYPNGGFIVHHKSQSSLVVDVKTKKHLDPILMEFKDYEIYWWIDSKKDIAEFVVKCPNCQKIKAEHQRPKSLSQDIAIPTWKSKNVNMYFVVRLPRTRRDTLQMHRSRKNSYADNRRRDLDFEVGEWVKENLFYKEVTIEILDRQVKKLRNSEVASVKVLLRNHFVEGATWEAKADMKSRYPHIFSLTPIQS</sequence>
<gene>
    <name evidence="1" type="ORF">EJD97_014396</name>
</gene>
<name>A0A6N2BGZ4_SOLCI</name>
<protein>
    <recommendedName>
        <fullName evidence="2">Integrase zinc-binding domain-containing protein</fullName>
    </recommendedName>
</protein>
<evidence type="ECO:0000313" key="1">
    <source>
        <dbReference type="EMBL" id="TMW91393.1"/>
    </source>
</evidence>
<dbReference type="PANTHER" id="PTHR46148">
    <property type="entry name" value="CHROMO DOMAIN-CONTAINING PROTEIN"/>
    <property type="match status" value="1"/>
</dbReference>
<evidence type="ECO:0008006" key="2">
    <source>
        <dbReference type="Google" id="ProtNLM"/>
    </source>
</evidence>
<proteinExistence type="predicted"/>
<organism evidence="1">
    <name type="scientific">Solanum chilense</name>
    <name type="common">Tomato</name>
    <name type="synonym">Lycopersicon chilense</name>
    <dbReference type="NCBI Taxonomy" id="4083"/>
    <lineage>
        <taxon>Eukaryota</taxon>
        <taxon>Viridiplantae</taxon>
        <taxon>Streptophyta</taxon>
        <taxon>Embryophyta</taxon>
        <taxon>Tracheophyta</taxon>
        <taxon>Spermatophyta</taxon>
        <taxon>Magnoliopsida</taxon>
        <taxon>eudicotyledons</taxon>
        <taxon>Gunneridae</taxon>
        <taxon>Pentapetalae</taxon>
        <taxon>asterids</taxon>
        <taxon>lamiids</taxon>
        <taxon>Solanales</taxon>
        <taxon>Solanaceae</taxon>
        <taxon>Solanoideae</taxon>
        <taxon>Solaneae</taxon>
        <taxon>Solanum</taxon>
        <taxon>Solanum subgen. Lycopersicon</taxon>
    </lineage>
</organism>